<evidence type="ECO:0000313" key="8">
    <source>
        <dbReference type="Proteomes" id="UP000318571"/>
    </source>
</evidence>
<dbReference type="InterPro" id="IPR002018">
    <property type="entry name" value="CarbesteraseB"/>
</dbReference>
<name>A0A553PFM9_TIGCA</name>
<dbReference type="Proteomes" id="UP000318571">
    <property type="component" value="Chromosome 5"/>
</dbReference>
<evidence type="ECO:0000256" key="4">
    <source>
        <dbReference type="ARBA" id="ARBA00023180"/>
    </source>
</evidence>
<feature type="chain" id="PRO_5022095905" description="Carboxylesterase type B domain-containing protein" evidence="5">
    <location>
        <begin position="21"/>
        <end position="610"/>
    </location>
</feature>
<feature type="signal peptide" evidence="5">
    <location>
        <begin position="1"/>
        <end position="20"/>
    </location>
</feature>
<dbReference type="Gene3D" id="3.40.50.1820">
    <property type="entry name" value="alpha/beta hydrolase"/>
    <property type="match status" value="1"/>
</dbReference>
<proteinExistence type="inferred from homology"/>
<evidence type="ECO:0000256" key="2">
    <source>
        <dbReference type="ARBA" id="ARBA00022487"/>
    </source>
</evidence>
<dbReference type="InterPro" id="IPR029058">
    <property type="entry name" value="AB_hydrolase_fold"/>
</dbReference>
<protein>
    <recommendedName>
        <fullName evidence="6">Carboxylesterase type B domain-containing protein</fullName>
    </recommendedName>
</protein>
<dbReference type="Pfam" id="PF00135">
    <property type="entry name" value="COesterase"/>
    <property type="match status" value="1"/>
</dbReference>
<comment type="caution">
    <text evidence="7">The sequence shown here is derived from an EMBL/GenBank/DDBJ whole genome shotgun (WGS) entry which is preliminary data.</text>
</comment>
<dbReference type="AlphaFoldDB" id="A0A553PFM9"/>
<organism evidence="7 8">
    <name type="scientific">Tigriopus californicus</name>
    <name type="common">Marine copepod</name>
    <dbReference type="NCBI Taxonomy" id="6832"/>
    <lineage>
        <taxon>Eukaryota</taxon>
        <taxon>Metazoa</taxon>
        <taxon>Ecdysozoa</taxon>
        <taxon>Arthropoda</taxon>
        <taxon>Crustacea</taxon>
        <taxon>Multicrustacea</taxon>
        <taxon>Hexanauplia</taxon>
        <taxon>Copepoda</taxon>
        <taxon>Harpacticoida</taxon>
        <taxon>Harpacticidae</taxon>
        <taxon>Tigriopus</taxon>
    </lineage>
</organism>
<keyword evidence="5" id="KW-0732">Signal</keyword>
<evidence type="ECO:0000259" key="6">
    <source>
        <dbReference type="Pfam" id="PF00135"/>
    </source>
</evidence>
<accession>A0A553PFM9</accession>
<dbReference type="PROSITE" id="PS00941">
    <property type="entry name" value="CARBOXYLESTERASE_B_2"/>
    <property type="match status" value="1"/>
</dbReference>
<keyword evidence="3" id="KW-0378">Hydrolase</keyword>
<dbReference type="GO" id="GO:0052689">
    <property type="term" value="F:carboxylic ester hydrolase activity"/>
    <property type="evidence" value="ECO:0007669"/>
    <property type="project" value="UniProtKB-KW"/>
</dbReference>
<dbReference type="OrthoDB" id="6846267at2759"/>
<dbReference type="STRING" id="6832.A0A553PFM9"/>
<comment type="similarity">
    <text evidence="1">Belongs to the type-B carboxylesterase/lipase family.</text>
</comment>
<evidence type="ECO:0000313" key="7">
    <source>
        <dbReference type="EMBL" id="TRY76473.1"/>
    </source>
</evidence>
<keyword evidence="2" id="KW-0719">Serine esterase</keyword>
<keyword evidence="4" id="KW-0325">Glycoprotein</keyword>
<dbReference type="PANTHER" id="PTHR43142:SF1">
    <property type="entry name" value="CARBOXYLIC ESTER HYDROLASE"/>
    <property type="match status" value="1"/>
</dbReference>
<evidence type="ECO:0000256" key="1">
    <source>
        <dbReference type="ARBA" id="ARBA00005964"/>
    </source>
</evidence>
<feature type="domain" description="Carboxylesterase type B" evidence="6">
    <location>
        <begin position="22"/>
        <end position="544"/>
    </location>
</feature>
<gene>
    <name evidence="7" type="ORF">TCAL_05343</name>
</gene>
<dbReference type="InterPro" id="IPR019819">
    <property type="entry name" value="Carboxylesterase_B_CS"/>
</dbReference>
<dbReference type="OMA" id="XDENSIT"/>
<evidence type="ECO:0000256" key="5">
    <source>
        <dbReference type="SAM" id="SignalP"/>
    </source>
</evidence>
<dbReference type="EMBL" id="VCGU01000004">
    <property type="protein sequence ID" value="TRY76473.1"/>
    <property type="molecule type" value="Genomic_DNA"/>
</dbReference>
<sequence length="610" mass="68108">MRIYWINGLVILLQSLDVFGLEVTTTLGVIKGSQRQTKANKIDYVAFTSIPYAQAPVGSLRFLPPQPLDKFADVVDGSKTEFPICPQLTWPTHEGLQVLPVKGQEDCLYLNVFVPKSAIKANKKLPVMVFIHGGAFIVGSGGLETASPEPFLETEEVVFVTFNYRLGPLGFLSTEDEFLPGNNGLKDQIMALKWIQAHISDFNGNPDSVTLMGSSAGGTSVMMLMISEAATGLFHQGISQSGPLLNNPSTYLGESPAYFASSLIEAVNCDGSLPTKEVLKCLQALDVMDIVEHSNMFERFFITPNPWKPVLDSNYTKQPILKEDPRVLMLSGKFNQMPLIIGWDKDEGSLFMPQFLNNPERVNEVNENFDVLGPILLLGGDEHSTLDEDSNTANIIKSHYMDTFSGGLDMEKLPEMIRMFSHARYIGPIHSDAAILLTTARKPVYLYEFAYRGAHTFTDVLLRNDQRSMPDMGVCHCDENYLLFNKPGSELPSQDRAMSKRLVGMWVNFAKSGIPHSDWKPLGYDKANNDPEYAVLDDKPVRMKYDARFKKDMTFMESMFGLMHSYRFFDFAKHPALQNLLKAQEEEAIKDGDGVTDEVGNIFGDSHDEL</sequence>
<keyword evidence="8" id="KW-1185">Reference proteome</keyword>
<dbReference type="PANTHER" id="PTHR43142">
    <property type="entry name" value="CARBOXYLIC ESTER HYDROLASE"/>
    <property type="match status" value="1"/>
</dbReference>
<reference evidence="7 8" key="1">
    <citation type="journal article" date="2018" name="Nat. Ecol. Evol.">
        <title>Genomic signatures of mitonuclear coevolution across populations of Tigriopus californicus.</title>
        <authorList>
            <person name="Barreto F.S."/>
            <person name="Watson E.T."/>
            <person name="Lima T.G."/>
            <person name="Willett C.S."/>
            <person name="Edmands S."/>
            <person name="Li W."/>
            <person name="Burton R.S."/>
        </authorList>
    </citation>
    <scope>NUCLEOTIDE SEQUENCE [LARGE SCALE GENOMIC DNA]</scope>
    <source>
        <strain evidence="7 8">San Diego</strain>
    </source>
</reference>
<dbReference type="SUPFAM" id="SSF53474">
    <property type="entry name" value="alpha/beta-Hydrolases"/>
    <property type="match status" value="1"/>
</dbReference>
<evidence type="ECO:0000256" key="3">
    <source>
        <dbReference type="ARBA" id="ARBA00022801"/>
    </source>
</evidence>